<organism evidence="2 3">
    <name type="scientific">Botrimarina mediterranea</name>
    <dbReference type="NCBI Taxonomy" id="2528022"/>
    <lineage>
        <taxon>Bacteria</taxon>
        <taxon>Pseudomonadati</taxon>
        <taxon>Planctomycetota</taxon>
        <taxon>Planctomycetia</taxon>
        <taxon>Pirellulales</taxon>
        <taxon>Lacipirellulaceae</taxon>
        <taxon>Botrimarina</taxon>
    </lineage>
</organism>
<proteinExistence type="predicted"/>
<keyword evidence="1" id="KW-0812">Transmembrane</keyword>
<dbReference type="KEGG" id="bmei:Spa11_05490"/>
<name>A0A518K3K1_9BACT</name>
<accession>A0A518K3K1</accession>
<feature type="transmembrane region" description="Helical" evidence="1">
    <location>
        <begin position="15"/>
        <end position="35"/>
    </location>
</feature>
<evidence type="ECO:0000256" key="1">
    <source>
        <dbReference type="SAM" id="Phobius"/>
    </source>
</evidence>
<keyword evidence="1" id="KW-0472">Membrane</keyword>
<protein>
    <submittedName>
        <fullName evidence="2">Uncharacterized protein</fullName>
    </submittedName>
</protein>
<dbReference type="Proteomes" id="UP000316426">
    <property type="component" value="Chromosome"/>
</dbReference>
<evidence type="ECO:0000313" key="2">
    <source>
        <dbReference type="EMBL" id="QDV72374.1"/>
    </source>
</evidence>
<dbReference type="EMBL" id="CP036349">
    <property type="protein sequence ID" value="QDV72374.1"/>
    <property type="molecule type" value="Genomic_DNA"/>
</dbReference>
<keyword evidence="1" id="KW-1133">Transmembrane helix</keyword>
<gene>
    <name evidence="2" type="ORF">Spa11_05490</name>
</gene>
<dbReference type="PROSITE" id="PS51257">
    <property type="entry name" value="PROKAR_LIPOPROTEIN"/>
    <property type="match status" value="1"/>
</dbReference>
<sequence length="44" mass="4756">MPARGGLVKKPPTSIYTVLMILATIAMSLGCLFLAMEYAKYGFS</sequence>
<keyword evidence="3" id="KW-1185">Reference proteome</keyword>
<dbReference type="AlphaFoldDB" id="A0A518K3K1"/>
<dbReference type="RefSeq" id="WP_261342281.1">
    <property type="nucleotide sequence ID" value="NZ_CP036349.1"/>
</dbReference>
<reference evidence="2 3" key="1">
    <citation type="submission" date="2019-02" db="EMBL/GenBank/DDBJ databases">
        <title>Deep-cultivation of Planctomycetes and their phenomic and genomic characterization uncovers novel biology.</title>
        <authorList>
            <person name="Wiegand S."/>
            <person name="Jogler M."/>
            <person name="Boedeker C."/>
            <person name="Pinto D."/>
            <person name="Vollmers J."/>
            <person name="Rivas-Marin E."/>
            <person name="Kohn T."/>
            <person name="Peeters S.H."/>
            <person name="Heuer A."/>
            <person name="Rast P."/>
            <person name="Oberbeckmann S."/>
            <person name="Bunk B."/>
            <person name="Jeske O."/>
            <person name="Meyerdierks A."/>
            <person name="Storesund J.E."/>
            <person name="Kallscheuer N."/>
            <person name="Luecker S."/>
            <person name="Lage O.M."/>
            <person name="Pohl T."/>
            <person name="Merkel B.J."/>
            <person name="Hornburger P."/>
            <person name="Mueller R.-W."/>
            <person name="Bruemmer F."/>
            <person name="Labrenz M."/>
            <person name="Spormann A.M."/>
            <person name="Op den Camp H."/>
            <person name="Overmann J."/>
            <person name="Amann R."/>
            <person name="Jetten M.S.M."/>
            <person name="Mascher T."/>
            <person name="Medema M.H."/>
            <person name="Devos D.P."/>
            <person name="Kaster A.-K."/>
            <person name="Ovreas L."/>
            <person name="Rohde M."/>
            <person name="Galperin M.Y."/>
            <person name="Jogler C."/>
        </authorList>
    </citation>
    <scope>NUCLEOTIDE SEQUENCE [LARGE SCALE GENOMIC DNA]</scope>
    <source>
        <strain evidence="2 3">Spa11</strain>
    </source>
</reference>
<evidence type="ECO:0000313" key="3">
    <source>
        <dbReference type="Proteomes" id="UP000316426"/>
    </source>
</evidence>